<dbReference type="PANTHER" id="PTHR37319:SF1">
    <property type="entry name" value="TRANSPOSASE TN5 DIMERISATION DOMAIN-CONTAINING PROTEIN"/>
    <property type="match status" value="1"/>
</dbReference>
<dbReference type="Pfam" id="PF01609">
    <property type="entry name" value="DDE_Tnp_1"/>
    <property type="match status" value="1"/>
</dbReference>
<name>A0ABR9CS16_9HYPH</name>
<feature type="non-terminal residue" evidence="2">
    <location>
        <position position="1"/>
    </location>
</feature>
<dbReference type="InterPro" id="IPR012337">
    <property type="entry name" value="RNaseH-like_sf"/>
</dbReference>
<dbReference type="Gene3D" id="3.90.350.10">
    <property type="entry name" value="Transposase Inhibitor Protein From Tn5, Chain A, domain 1"/>
    <property type="match status" value="1"/>
</dbReference>
<protein>
    <submittedName>
        <fullName evidence="2">IS4 family transposase</fullName>
    </submittedName>
</protein>
<keyword evidence="3" id="KW-1185">Reference proteome</keyword>
<dbReference type="RefSeq" id="WP_192149558.1">
    <property type="nucleotide sequence ID" value="NZ_JACYXI010000013.1"/>
</dbReference>
<reference evidence="2 3" key="2">
    <citation type="journal article" date="2021" name="Int. J. Syst. Evol. Microbiol.">
        <title>Roseibium litorale sp. nov., isolated from a tidal flat sediment and proposal for the reclassification of Labrenzia polysiphoniae as Roseibium polysiphoniae comb. nov.</title>
        <authorList>
            <person name="Liu Y."/>
            <person name="Pei T."/>
            <person name="Du J."/>
            <person name="Chao M."/>
            <person name="Deng M.R."/>
            <person name="Zhu H."/>
        </authorList>
    </citation>
    <scope>NUCLEOTIDE SEQUENCE [LARGE SCALE GENOMIC DNA]</scope>
    <source>
        <strain evidence="2 3">4C16A</strain>
    </source>
</reference>
<reference evidence="3" key="1">
    <citation type="submission" date="2020-09" db="EMBL/GenBank/DDBJ databases">
        <title>The genome sequence of strain Labrenzia suaedae 4C16A.</title>
        <authorList>
            <person name="Liu Y."/>
        </authorList>
    </citation>
    <scope>NUCLEOTIDE SEQUENCE [LARGE SCALE GENOMIC DNA]</scope>
    <source>
        <strain evidence="3">4C16A</strain>
    </source>
</reference>
<evidence type="ECO:0000313" key="3">
    <source>
        <dbReference type="Proteomes" id="UP000632063"/>
    </source>
</evidence>
<dbReference type="InterPro" id="IPR054836">
    <property type="entry name" value="Tn5_transposase"/>
</dbReference>
<accession>A0ABR9CS16</accession>
<dbReference type="InterPro" id="IPR047768">
    <property type="entry name" value="Tn5p-like"/>
</dbReference>
<evidence type="ECO:0000313" key="2">
    <source>
        <dbReference type="EMBL" id="MBD8893429.1"/>
    </source>
</evidence>
<dbReference type="Gene3D" id="1.10.740.10">
    <property type="entry name" value="Transferase Inhibitor Protein From Tn5, Chain"/>
    <property type="match status" value="1"/>
</dbReference>
<dbReference type="NCBIfam" id="NF033590">
    <property type="entry name" value="transpos_IS4_3"/>
    <property type="match status" value="1"/>
</dbReference>
<dbReference type="Proteomes" id="UP000632063">
    <property type="component" value="Unassembled WGS sequence"/>
</dbReference>
<dbReference type="InterPro" id="IPR002559">
    <property type="entry name" value="Transposase_11"/>
</dbReference>
<proteinExistence type="predicted"/>
<dbReference type="InterPro" id="IPR014737">
    <property type="entry name" value="Transposase_Tn5-like_C"/>
</dbReference>
<dbReference type="PANTHER" id="PTHR37319">
    <property type="entry name" value="TRANSPOSASE"/>
    <property type="match status" value="1"/>
</dbReference>
<dbReference type="SUPFAM" id="SSF53098">
    <property type="entry name" value="Ribonuclease H-like"/>
    <property type="match status" value="1"/>
</dbReference>
<gene>
    <name evidence="2" type="ORF">IG616_17935</name>
</gene>
<sequence>RRLGIEEKESFRWLEGADQAASVCAGAASVTMVADRESDIFELFALRPEGVELVVRAAHDRSLADGGTLFAALDDLPAAGEAELELAAKPGRKQRTARLEARFLPVSLARPDHGCRGNLPEGVAVHLVDIREIDPPPGEAGVHWRLVTTHAVTNEAEAWAAAGLYRRRWAIEQLFRTMKTQGFDIEGLRIEEPAPRNRLVTAALIAAVAIQQLVHARDGCCGPLRPLTDAFTPLDQPLIEACCTSLEGKTGRQKNPHPKGSLAYAAWVCARLGGWTGYYGKPGPIVMLEGWLQFQAMRKGLNLIQNHTQANE</sequence>
<organism evidence="2 3">
    <name type="scientific">Roseibium litorale</name>
    <dbReference type="NCBI Taxonomy" id="2803841"/>
    <lineage>
        <taxon>Bacteria</taxon>
        <taxon>Pseudomonadati</taxon>
        <taxon>Pseudomonadota</taxon>
        <taxon>Alphaproteobacteria</taxon>
        <taxon>Hyphomicrobiales</taxon>
        <taxon>Stappiaceae</taxon>
        <taxon>Roseibium</taxon>
    </lineage>
</organism>
<dbReference type="EMBL" id="JACYXI010000013">
    <property type="protein sequence ID" value="MBD8893429.1"/>
    <property type="molecule type" value="Genomic_DNA"/>
</dbReference>
<evidence type="ECO:0000259" key="1">
    <source>
        <dbReference type="Pfam" id="PF01609"/>
    </source>
</evidence>
<comment type="caution">
    <text evidence="2">The sequence shown here is derived from an EMBL/GenBank/DDBJ whole genome shotgun (WGS) entry which is preliminary data.</text>
</comment>
<feature type="domain" description="Transposase IS4-like" evidence="1">
    <location>
        <begin position="139"/>
        <end position="207"/>
    </location>
</feature>